<feature type="non-terminal residue" evidence="2">
    <location>
        <position position="1"/>
    </location>
</feature>
<feature type="signal peptide" evidence="1">
    <location>
        <begin position="1"/>
        <end position="15"/>
    </location>
</feature>
<dbReference type="OMA" id="STYCHIA"/>
<dbReference type="PANTHER" id="PTHR47326:SF1">
    <property type="entry name" value="HTH PSQ-TYPE DOMAIN-CONTAINING PROTEIN"/>
    <property type="match status" value="1"/>
</dbReference>
<accession>E9J7J9</accession>
<sequence>ILLLDLFCVVYSTYCHIANEIGFPEAKELGIPKSISHRILTTYNFHPYHITLTQQLTLNDFQQRLKFCKWAQIIDEAIFHNTEQLNRHNSHYWSVENLRCYREINHQYR</sequence>
<name>E9J7J9_SOLIN</name>
<dbReference type="HOGENOM" id="CLU_2190627_0_0_1"/>
<evidence type="ECO:0000256" key="1">
    <source>
        <dbReference type="SAM" id="SignalP"/>
    </source>
</evidence>
<keyword evidence="1" id="KW-0732">Signal</keyword>
<evidence type="ECO:0000313" key="2">
    <source>
        <dbReference type="EMBL" id="EFZ11200.1"/>
    </source>
</evidence>
<reference evidence="2" key="1">
    <citation type="journal article" date="2011" name="Proc. Natl. Acad. Sci. U.S.A.">
        <title>The genome of the fire ant Solenopsis invicta.</title>
        <authorList>
            <person name="Wurm Y."/>
            <person name="Wang J."/>
            <person name="Riba-Grognuz O."/>
            <person name="Corona M."/>
            <person name="Nygaard S."/>
            <person name="Hunt B.G."/>
            <person name="Ingram K.K."/>
            <person name="Falquet L."/>
            <person name="Nipitwattanaphon M."/>
            <person name="Gotzek D."/>
            <person name="Dijkstra M.B."/>
            <person name="Oettler J."/>
            <person name="Comtesse F."/>
            <person name="Shih C.J."/>
            <person name="Wu W.J."/>
            <person name="Yang C.C."/>
            <person name="Thomas J."/>
            <person name="Beaudoing E."/>
            <person name="Pradervand S."/>
            <person name="Flegel V."/>
            <person name="Cook E.D."/>
            <person name="Fabbretti R."/>
            <person name="Stockinger H."/>
            <person name="Long L."/>
            <person name="Farmerie W.G."/>
            <person name="Oakey J."/>
            <person name="Boomsma J.J."/>
            <person name="Pamilo P."/>
            <person name="Yi S.V."/>
            <person name="Heinze J."/>
            <person name="Goodisman M.A."/>
            <person name="Farinelli L."/>
            <person name="Harshman K."/>
            <person name="Hulo N."/>
            <person name="Cerutti L."/>
            <person name="Xenarios I."/>
            <person name="Shoemaker D."/>
            <person name="Keller L."/>
        </authorList>
    </citation>
    <scope>NUCLEOTIDE SEQUENCE [LARGE SCALE GENOMIC DNA]</scope>
</reference>
<dbReference type="AlphaFoldDB" id="E9J7J9"/>
<feature type="chain" id="PRO_5012271603" evidence="1">
    <location>
        <begin position="16"/>
        <end position="109"/>
    </location>
</feature>
<dbReference type="PANTHER" id="PTHR47326">
    <property type="entry name" value="TRANSPOSABLE ELEMENT TC3 TRANSPOSASE-LIKE PROTEIN"/>
    <property type="match status" value="1"/>
</dbReference>
<gene>
    <name evidence="2" type="ORF">SINV_08527</name>
</gene>
<proteinExistence type="predicted"/>
<organism>
    <name type="scientific">Solenopsis invicta</name>
    <name type="common">Red imported fire ant</name>
    <name type="synonym">Solenopsis wagneri</name>
    <dbReference type="NCBI Taxonomy" id="13686"/>
    <lineage>
        <taxon>Eukaryota</taxon>
        <taxon>Metazoa</taxon>
        <taxon>Ecdysozoa</taxon>
        <taxon>Arthropoda</taxon>
        <taxon>Hexapoda</taxon>
        <taxon>Insecta</taxon>
        <taxon>Pterygota</taxon>
        <taxon>Neoptera</taxon>
        <taxon>Endopterygota</taxon>
        <taxon>Hymenoptera</taxon>
        <taxon>Apocrita</taxon>
        <taxon>Aculeata</taxon>
        <taxon>Formicoidea</taxon>
        <taxon>Formicidae</taxon>
        <taxon>Myrmicinae</taxon>
        <taxon>Solenopsis</taxon>
    </lineage>
</organism>
<dbReference type="EMBL" id="GL768553">
    <property type="protein sequence ID" value="EFZ11200.1"/>
    <property type="molecule type" value="Genomic_DNA"/>
</dbReference>
<feature type="non-terminal residue" evidence="2">
    <location>
        <position position="109"/>
    </location>
</feature>
<protein>
    <submittedName>
        <fullName evidence="2">Uncharacterized protein</fullName>
    </submittedName>
</protein>